<feature type="region of interest" description="Disordered" evidence="1">
    <location>
        <begin position="36"/>
        <end position="65"/>
    </location>
</feature>
<organism evidence="2 3">
    <name type="scientific">Streptomyces reniochalinae</name>
    <dbReference type="NCBI Taxonomy" id="2250578"/>
    <lineage>
        <taxon>Bacteria</taxon>
        <taxon>Bacillati</taxon>
        <taxon>Actinomycetota</taxon>
        <taxon>Actinomycetes</taxon>
        <taxon>Kitasatosporales</taxon>
        <taxon>Streptomycetaceae</taxon>
        <taxon>Streptomyces</taxon>
    </lineage>
</organism>
<name>A0A367EP31_9ACTN</name>
<gene>
    <name evidence="2" type="ORF">DQ392_11970</name>
</gene>
<protein>
    <submittedName>
        <fullName evidence="2">Uncharacterized protein</fullName>
    </submittedName>
</protein>
<dbReference type="InterPro" id="IPR006311">
    <property type="entry name" value="TAT_signal"/>
</dbReference>
<dbReference type="EMBL" id="QOIM01000030">
    <property type="protein sequence ID" value="RCG19365.1"/>
    <property type="molecule type" value="Genomic_DNA"/>
</dbReference>
<reference evidence="2 3" key="1">
    <citation type="submission" date="2018-06" db="EMBL/GenBank/DDBJ databases">
        <title>Streptomyces reniochalinae sp. nov. and Streptomyces diacarnus sp. nov. from marine sponges.</title>
        <authorList>
            <person name="Li L."/>
        </authorList>
    </citation>
    <scope>NUCLEOTIDE SEQUENCE [LARGE SCALE GENOMIC DNA]</scope>
    <source>
        <strain evidence="2 3">LHW50302</strain>
    </source>
</reference>
<dbReference type="Proteomes" id="UP000253507">
    <property type="component" value="Unassembled WGS sequence"/>
</dbReference>
<proteinExistence type="predicted"/>
<dbReference type="PROSITE" id="PS51318">
    <property type="entry name" value="TAT"/>
    <property type="match status" value="1"/>
</dbReference>
<evidence type="ECO:0000313" key="3">
    <source>
        <dbReference type="Proteomes" id="UP000253507"/>
    </source>
</evidence>
<comment type="caution">
    <text evidence="2">The sequence shown here is derived from an EMBL/GenBank/DDBJ whole genome shotgun (WGS) entry which is preliminary data.</text>
</comment>
<sequence length="65" mass="6808">MSEAGPSKLSVHRRSLATAAAAGGVLFALWFVPTANATPEKPDHPTRHSDTVTRLGHDGDADRTG</sequence>
<dbReference type="AlphaFoldDB" id="A0A367EP31"/>
<evidence type="ECO:0000256" key="1">
    <source>
        <dbReference type="SAM" id="MobiDB-lite"/>
    </source>
</evidence>
<evidence type="ECO:0000313" key="2">
    <source>
        <dbReference type="EMBL" id="RCG19365.1"/>
    </source>
</evidence>
<dbReference type="OrthoDB" id="4268100at2"/>
<feature type="compositionally biased region" description="Basic and acidic residues" evidence="1">
    <location>
        <begin position="40"/>
        <end position="65"/>
    </location>
</feature>
<keyword evidence="3" id="KW-1185">Reference proteome</keyword>
<accession>A0A367EP31</accession>